<dbReference type="SMART" id="SM00230">
    <property type="entry name" value="CysPc"/>
    <property type="match status" value="1"/>
</dbReference>
<keyword evidence="8" id="KW-1185">Reference proteome</keyword>
<dbReference type="Gene3D" id="3.90.70.10">
    <property type="entry name" value="Cysteine proteinases"/>
    <property type="match status" value="1"/>
</dbReference>
<evidence type="ECO:0000256" key="1">
    <source>
        <dbReference type="ARBA" id="ARBA00007623"/>
    </source>
</evidence>
<dbReference type="PANTHER" id="PTHR10183">
    <property type="entry name" value="CALPAIN"/>
    <property type="match status" value="1"/>
</dbReference>
<comment type="caution">
    <text evidence="7">The sequence shown here is derived from an EMBL/GenBank/DDBJ whole genome shotgun (WGS) entry which is preliminary data.</text>
</comment>
<keyword evidence="2 5" id="KW-0645">Protease</keyword>
<reference evidence="7 8" key="1">
    <citation type="submission" date="2019-03" db="EMBL/GenBank/DDBJ databases">
        <title>Genomic Encyclopedia of Type Strains, Phase IV (KMG-IV): sequencing the most valuable type-strain genomes for metagenomic binning, comparative biology and taxonomic classification.</title>
        <authorList>
            <person name="Goeker M."/>
        </authorList>
    </citation>
    <scope>NUCLEOTIDE SEQUENCE [LARGE SCALE GENOMIC DNA]</scope>
    <source>
        <strain evidence="7 8">DSM 103792</strain>
    </source>
</reference>
<evidence type="ECO:0000256" key="3">
    <source>
        <dbReference type="ARBA" id="ARBA00022801"/>
    </source>
</evidence>
<evidence type="ECO:0000256" key="2">
    <source>
        <dbReference type="ARBA" id="ARBA00022670"/>
    </source>
</evidence>
<evidence type="ECO:0000313" key="8">
    <source>
        <dbReference type="Proteomes" id="UP000295375"/>
    </source>
</evidence>
<dbReference type="EMBL" id="SNYM01000020">
    <property type="protein sequence ID" value="TDQ45444.1"/>
    <property type="molecule type" value="Genomic_DNA"/>
</dbReference>
<dbReference type="PANTHER" id="PTHR10183:SF379">
    <property type="entry name" value="CALPAIN-5"/>
    <property type="match status" value="1"/>
</dbReference>
<gene>
    <name evidence="7" type="ORF">EV696_12021</name>
</gene>
<keyword evidence="4 5" id="KW-0788">Thiol protease</keyword>
<protein>
    <submittedName>
        <fullName evidence="7">Calpain family cysteine protease</fullName>
    </submittedName>
</protein>
<name>A0A4R6UQA9_9GAMM</name>
<dbReference type="Pfam" id="PF00648">
    <property type="entry name" value="Peptidase_C2"/>
    <property type="match status" value="1"/>
</dbReference>
<feature type="active site" evidence="5">
    <location>
        <position position="382"/>
    </location>
</feature>
<evidence type="ECO:0000256" key="4">
    <source>
        <dbReference type="ARBA" id="ARBA00022807"/>
    </source>
</evidence>
<evidence type="ECO:0000313" key="7">
    <source>
        <dbReference type="EMBL" id="TDQ45444.1"/>
    </source>
</evidence>
<dbReference type="OrthoDB" id="4617536at2"/>
<comment type="similarity">
    <text evidence="1">Belongs to the peptidase C2 family.</text>
</comment>
<organism evidence="7 8">
    <name type="scientific">Permianibacter aggregans</name>
    <dbReference type="NCBI Taxonomy" id="1510150"/>
    <lineage>
        <taxon>Bacteria</taxon>
        <taxon>Pseudomonadati</taxon>
        <taxon>Pseudomonadota</taxon>
        <taxon>Gammaproteobacteria</taxon>
        <taxon>Pseudomonadales</taxon>
        <taxon>Pseudomonadaceae</taxon>
        <taxon>Permianibacter</taxon>
    </lineage>
</organism>
<feature type="active site" evidence="5">
    <location>
        <position position="402"/>
    </location>
</feature>
<accession>A0A4R6UQA9</accession>
<evidence type="ECO:0000256" key="5">
    <source>
        <dbReference type="PROSITE-ProRule" id="PRU00239"/>
    </source>
</evidence>
<sequence length="456" mass="51416">MDELNLKPNPDAAQKNGVINPYALAEYVSGRKINWQQVDDVPRLMESILQTPYEELFDPKYEGPLYIGLKLNKKGTLERFRSPLLDVEVKIDRNDLETPIEALMENVKELGDLGARFKVQDISKIKIHRIELCNPFQIALQLRLPDTERLQTLARVFDKATVRSVAYDPEQQGNANQDWTPANASWQDKGQFFNETAEFFDPVQGAVANCYFIAALSAVAWATPYQIQHLTRATGVNQEQFTNRITFFKPDSNGQVDKNIEVTDTVPVNNNSGNFIYCRSSEAGEIWPAIYEKAFAKLETGTNTDHPDITATGWGDCIWATAQLNGGKRFYYGNPDMSADQIWNLVRAHSMGRRTFKPMTCWTYGTAPDGLSYADANIVGSHCYTVLGWDYHCGKKYLILRNPWGYKEATVGTRSGTVLMHDISFWRPIELANPDGTFAIQASTFKQYFAGLGVAK</sequence>
<dbReference type="GO" id="GO:0006508">
    <property type="term" value="P:proteolysis"/>
    <property type="evidence" value="ECO:0007669"/>
    <property type="project" value="UniProtKB-KW"/>
</dbReference>
<dbReference type="AlphaFoldDB" id="A0A4R6UQA9"/>
<dbReference type="InterPro" id="IPR022684">
    <property type="entry name" value="Calpain_cysteine_protease"/>
</dbReference>
<keyword evidence="3 5" id="KW-0378">Hydrolase</keyword>
<feature type="active site" evidence="5">
    <location>
        <position position="210"/>
    </location>
</feature>
<dbReference type="GO" id="GO:0004198">
    <property type="term" value="F:calcium-dependent cysteine-type endopeptidase activity"/>
    <property type="evidence" value="ECO:0007669"/>
    <property type="project" value="InterPro"/>
</dbReference>
<dbReference type="PROSITE" id="PS50203">
    <property type="entry name" value="CALPAIN_CAT"/>
    <property type="match status" value="1"/>
</dbReference>
<dbReference type="SUPFAM" id="SSF54001">
    <property type="entry name" value="Cysteine proteinases"/>
    <property type="match status" value="1"/>
</dbReference>
<dbReference type="PRINTS" id="PR00704">
    <property type="entry name" value="CALPAIN"/>
</dbReference>
<dbReference type="InterPro" id="IPR038765">
    <property type="entry name" value="Papain-like_cys_pep_sf"/>
</dbReference>
<proteinExistence type="inferred from homology"/>
<dbReference type="RefSeq" id="WP_133592726.1">
    <property type="nucleotide sequence ID" value="NZ_CP037953.1"/>
</dbReference>
<evidence type="ECO:0000259" key="6">
    <source>
        <dbReference type="PROSITE" id="PS50203"/>
    </source>
</evidence>
<dbReference type="InterPro" id="IPR001300">
    <property type="entry name" value="Peptidase_C2_calpain_cat"/>
</dbReference>
<dbReference type="Proteomes" id="UP000295375">
    <property type="component" value="Unassembled WGS sequence"/>
</dbReference>
<feature type="domain" description="Calpain catalytic" evidence="6">
    <location>
        <begin position="163"/>
        <end position="456"/>
    </location>
</feature>